<evidence type="ECO:0000313" key="3">
    <source>
        <dbReference type="Proteomes" id="UP000766486"/>
    </source>
</evidence>
<dbReference type="Proteomes" id="UP000766486">
    <property type="component" value="Unassembled WGS sequence"/>
</dbReference>
<feature type="compositionally biased region" description="Polar residues" evidence="1">
    <location>
        <begin position="141"/>
        <end position="162"/>
    </location>
</feature>
<name>A0ABY6UV62_BIOOC</name>
<reference evidence="2 3" key="1">
    <citation type="submission" date="2019-06" db="EMBL/GenBank/DDBJ databases">
        <authorList>
            <person name="Broberg M."/>
        </authorList>
    </citation>
    <scope>NUCLEOTIDE SEQUENCE [LARGE SCALE GENOMIC DNA]</scope>
</reference>
<proteinExistence type="predicted"/>
<comment type="caution">
    <text evidence="2">The sequence shown here is derived from an EMBL/GenBank/DDBJ whole genome shotgun (WGS) entry which is preliminary data.</text>
</comment>
<feature type="region of interest" description="Disordered" evidence="1">
    <location>
        <begin position="140"/>
        <end position="162"/>
    </location>
</feature>
<protein>
    <submittedName>
        <fullName evidence="2">Uncharacterized protein</fullName>
    </submittedName>
</protein>
<sequence>MATCRNRTYEFPDEVCAALNSRSTVRFVVRRKAELESRLSPPIIQAASNRAATISKALLKQMGLEDAKFDTELVMIELLDAKTTVYFCFDIFLEDCDQATRLRISNSTQEPVYYLYVTGQHCIARKDSRPQRIVYGAEVMAQSTQERGGNSEMQQRTPVQDG</sequence>
<organism evidence="2 3">
    <name type="scientific">Bionectria ochroleuca</name>
    <name type="common">Gliocladium roseum</name>
    <dbReference type="NCBI Taxonomy" id="29856"/>
    <lineage>
        <taxon>Eukaryota</taxon>
        <taxon>Fungi</taxon>
        <taxon>Dikarya</taxon>
        <taxon>Ascomycota</taxon>
        <taxon>Pezizomycotina</taxon>
        <taxon>Sordariomycetes</taxon>
        <taxon>Hypocreomycetidae</taxon>
        <taxon>Hypocreales</taxon>
        <taxon>Bionectriaceae</taxon>
        <taxon>Clonostachys</taxon>
    </lineage>
</organism>
<gene>
    <name evidence="2" type="ORF">CLO192961_LOCUS408862</name>
</gene>
<dbReference type="EMBL" id="CABFNS010000909">
    <property type="protein sequence ID" value="VUC35262.1"/>
    <property type="molecule type" value="Genomic_DNA"/>
</dbReference>
<keyword evidence="3" id="KW-1185">Reference proteome</keyword>
<evidence type="ECO:0000256" key="1">
    <source>
        <dbReference type="SAM" id="MobiDB-lite"/>
    </source>
</evidence>
<accession>A0ABY6UV62</accession>
<evidence type="ECO:0000313" key="2">
    <source>
        <dbReference type="EMBL" id="VUC35262.1"/>
    </source>
</evidence>